<comment type="subcellular location">
    <subcellularLocation>
        <location evidence="1">Cell membrane</location>
        <topology evidence="1">Multi-pass membrane protein</topology>
    </subcellularLocation>
</comment>
<dbReference type="Proteomes" id="UP000540989">
    <property type="component" value="Unassembled WGS sequence"/>
</dbReference>
<dbReference type="RefSeq" id="WP_184217349.1">
    <property type="nucleotide sequence ID" value="NZ_JACHIP010000003.1"/>
</dbReference>
<dbReference type="InterPro" id="IPR020846">
    <property type="entry name" value="MFS_dom"/>
</dbReference>
<dbReference type="PANTHER" id="PTHR48020:SF12">
    <property type="entry name" value="PROTON MYO-INOSITOL COTRANSPORTER"/>
    <property type="match status" value="1"/>
</dbReference>
<evidence type="ECO:0000256" key="3">
    <source>
        <dbReference type="ARBA" id="ARBA00022448"/>
    </source>
</evidence>
<dbReference type="PROSITE" id="PS50850">
    <property type="entry name" value="MFS"/>
    <property type="match status" value="1"/>
</dbReference>
<keyword evidence="7 10" id="KW-1133">Transmembrane helix</keyword>
<comment type="similarity">
    <text evidence="2 9">Belongs to the major facilitator superfamily. Sugar transporter (TC 2.A.1.1) family.</text>
</comment>
<dbReference type="SUPFAM" id="SSF103473">
    <property type="entry name" value="MFS general substrate transporter"/>
    <property type="match status" value="1"/>
</dbReference>
<proteinExistence type="inferred from homology"/>
<dbReference type="FunFam" id="1.20.1250.20:FF:000122">
    <property type="entry name" value="D-xylose transporter XylE"/>
    <property type="match status" value="1"/>
</dbReference>
<accession>A0A7W7ZE35</accession>
<dbReference type="InterPro" id="IPR005829">
    <property type="entry name" value="Sugar_transporter_CS"/>
</dbReference>
<feature type="transmembrane region" description="Helical" evidence="10">
    <location>
        <begin position="371"/>
        <end position="395"/>
    </location>
</feature>
<feature type="transmembrane region" description="Helical" evidence="10">
    <location>
        <begin position="344"/>
        <end position="365"/>
    </location>
</feature>
<dbReference type="EMBL" id="JACHIP010000003">
    <property type="protein sequence ID" value="MBB5058092.1"/>
    <property type="molecule type" value="Genomic_DNA"/>
</dbReference>
<feature type="transmembrane region" description="Helical" evidence="10">
    <location>
        <begin position="315"/>
        <end position="337"/>
    </location>
</feature>
<dbReference type="PANTHER" id="PTHR48020">
    <property type="entry name" value="PROTON MYO-INOSITOL COTRANSPORTER"/>
    <property type="match status" value="1"/>
</dbReference>
<dbReference type="AlphaFoldDB" id="A0A7W7ZE35"/>
<dbReference type="GO" id="GO:0005886">
    <property type="term" value="C:plasma membrane"/>
    <property type="evidence" value="ECO:0007669"/>
    <property type="project" value="UniProtKB-SubCell"/>
</dbReference>
<dbReference type="InterPro" id="IPR005828">
    <property type="entry name" value="MFS_sugar_transport-like"/>
</dbReference>
<dbReference type="Pfam" id="PF00083">
    <property type="entry name" value="Sugar_tr"/>
    <property type="match status" value="1"/>
</dbReference>
<gene>
    <name evidence="12" type="ORF">HDF16_002798</name>
</gene>
<keyword evidence="8 10" id="KW-0472">Membrane</keyword>
<evidence type="ECO:0000313" key="13">
    <source>
        <dbReference type="Proteomes" id="UP000540989"/>
    </source>
</evidence>
<feature type="transmembrane region" description="Helical" evidence="10">
    <location>
        <begin position="194"/>
        <end position="217"/>
    </location>
</feature>
<reference evidence="12 13" key="1">
    <citation type="submission" date="2020-08" db="EMBL/GenBank/DDBJ databases">
        <title>Genomic Encyclopedia of Type Strains, Phase IV (KMG-V): Genome sequencing to study the core and pangenomes of soil and plant-associated prokaryotes.</title>
        <authorList>
            <person name="Whitman W."/>
        </authorList>
    </citation>
    <scope>NUCLEOTIDE SEQUENCE [LARGE SCALE GENOMIC DNA]</scope>
    <source>
        <strain evidence="12 13">M8UP14</strain>
    </source>
</reference>
<evidence type="ECO:0000256" key="2">
    <source>
        <dbReference type="ARBA" id="ARBA00010992"/>
    </source>
</evidence>
<keyword evidence="5" id="KW-0762">Sugar transport</keyword>
<feature type="transmembrane region" description="Helical" evidence="10">
    <location>
        <begin position="118"/>
        <end position="139"/>
    </location>
</feature>
<keyword evidence="6 10" id="KW-0812">Transmembrane</keyword>
<evidence type="ECO:0000259" key="11">
    <source>
        <dbReference type="PROSITE" id="PS50850"/>
    </source>
</evidence>
<feature type="transmembrane region" description="Helical" evidence="10">
    <location>
        <begin position="21"/>
        <end position="44"/>
    </location>
</feature>
<keyword evidence="4" id="KW-1003">Cell membrane</keyword>
<organism evidence="12 13">
    <name type="scientific">Granulicella aggregans</name>
    <dbReference type="NCBI Taxonomy" id="474949"/>
    <lineage>
        <taxon>Bacteria</taxon>
        <taxon>Pseudomonadati</taxon>
        <taxon>Acidobacteriota</taxon>
        <taxon>Terriglobia</taxon>
        <taxon>Terriglobales</taxon>
        <taxon>Acidobacteriaceae</taxon>
        <taxon>Granulicella</taxon>
    </lineage>
</organism>
<protein>
    <submittedName>
        <fullName evidence="12">Sugar porter (SP) family MFS transporter</fullName>
    </submittedName>
</protein>
<dbReference type="PRINTS" id="PR00171">
    <property type="entry name" value="SUGRTRNSPORT"/>
</dbReference>
<feature type="transmembrane region" description="Helical" evidence="10">
    <location>
        <begin position="151"/>
        <end position="174"/>
    </location>
</feature>
<dbReference type="Gene3D" id="1.20.1250.20">
    <property type="entry name" value="MFS general substrate transporter like domains"/>
    <property type="match status" value="2"/>
</dbReference>
<comment type="caution">
    <text evidence="12">The sequence shown here is derived from an EMBL/GenBank/DDBJ whole genome shotgun (WGS) entry which is preliminary data.</text>
</comment>
<evidence type="ECO:0000256" key="7">
    <source>
        <dbReference type="ARBA" id="ARBA00022989"/>
    </source>
</evidence>
<feature type="transmembrane region" description="Helical" evidence="10">
    <location>
        <begin position="407"/>
        <end position="428"/>
    </location>
</feature>
<feature type="transmembrane region" description="Helical" evidence="10">
    <location>
        <begin position="278"/>
        <end position="300"/>
    </location>
</feature>
<keyword evidence="13" id="KW-1185">Reference proteome</keyword>
<evidence type="ECO:0000256" key="6">
    <source>
        <dbReference type="ARBA" id="ARBA00022692"/>
    </source>
</evidence>
<dbReference type="GO" id="GO:0022857">
    <property type="term" value="F:transmembrane transporter activity"/>
    <property type="evidence" value="ECO:0007669"/>
    <property type="project" value="InterPro"/>
</dbReference>
<dbReference type="InterPro" id="IPR050814">
    <property type="entry name" value="Myo-inositol_Transporter"/>
</dbReference>
<feature type="transmembrane region" description="Helical" evidence="10">
    <location>
        <begin position="64"/>
        <end position="82"/>
    </location>
</feature>
<dbReference type="InterPro" id="IPR036259">
    <property type="entry name" value="MFS_trans_sf"/>
</dbReference>
<evidence type="ECO:0000256" key="4">
    <source>
        <dbReference type="ARBA" id="ARBA00022475"/>
    </source>
</evidence>
<feature type="domain" description="Major facilitator superfamily (MFS) profile" evidence="11">
    <location>
        <begin position="26"/>
        <end position="462"/>
    </location>
</feature>
<feature type="transmembrane region" description="Helical" evidence="10">
    <location>
        <begin position="94"/>
        <end position="112"/>
    </location>
</feature>
<dbReference type="NCBIfam" id="TIGR00879">
    <property type="entry name" value="SP"/>
    <property type="match status" value="1"/>
</dbReference>
<evidence type="ECO:0000256" key="9">
    <source>
        <dbReference type="RuleBase" id="RU003346"/>
    </source>
</evidence>
<evidence type="ECO:0000256" key="5">
    <source>
        <dbReference type="ARBA" id="ARBA00022597"/>
    </source>
</evidence>
<evidence type="ECO:0000256" key="1">
    <source>
        <dbReference type="ARBA" id="ARBA00004651"/>
    </source>
</evidence>
<dbReference type="InterPro" id="IPR003663">
    <property type="entry name" value="Sugar/inositol_transpt"/>
</dbReference>
<evidence type="ECO:0000256" key="10">
    <source>
        <dbReference type="SAM" id="Phobius"/>
    </source>
</evidence>
<evidence type="ECO:0000313" key="12">
    <source>
        <dbReference type="EMBL" id="MBB5058092.1"/>
    </source>
</evidence>
<evidence type="ECO:0000256" key="8">
    <source>
        <dbReference type="ARBA" id="ARBA00023136"/>
    </source>
</evidence>
<feature type="transmembrane region" description="Helical" evidence="10">
    <location>
        <begin position="440"/>
        <end position="458"/>
    </location>
</feature>
<keyword evidence="3 9" id="KW-0813">Transport</keyword>
<name>A0A7W7ZE35_9BACT</name>
<sequence length="476" mass="51485">MQTVHSPATDTGDVNTQLNAGYIWGIASVAALGGLLFGYDWVVIGGAKPFYESFFHLTSEFQVGWANGCALIGCLLGSLAAGKLSDSAGRKKTLLCSALLFTLSSLLTGWSYSFVAFIFWRIAGGVAIGLASNVCPTYIAEISPSQWRGKLISLNQLALVSGILMAQVANFAIARKVVEGASALALEQSWNVQYGWRWMFTAVALPGVIFFFATLLIPESPRWQMVHGFESAARLTLNRIGGPGYADHSVATIHEGLNHETKSRVAWRELFAPSLRRVLLIGITLAVIQQWSGINILFNYAEEVFRSAGYGVNEILFNIVITGAINFVFTIVAMACVDRFGRRSIMLFGTLGVGVSHLLSAFAYSRGMRGPAVLILTLSAIACYAVSLAPITWVLIAEIFPNRVRGLAVSIAVAALWASSFALTYSFPFLNRALGTGGTFSAYAAICLFGAVFVYRFVPETKGRSLEEIEELFNSL</sequence>
<dbReference type="PROSITE" id="PS00216">
    <property type="entry name" value="SUGAR_TRANSPORT_1"/>
    <property type="match status" value="2"/>
</dbReference>